<dbReference type="RefSeq" id="WP_425057260.1">
    <property type="nucleotide sequence ID" value="NZ_SOEB01000016.1"/>
</dbReference>
<sequence>MKDQKTTSLRERMIEDMRIRGMGDKAQKAHIRATKDFAALLRRKAPSGTSVTPPTRRPPRCTA</sequence>
<comment type="caution">
    <text evidence="2">The sequence shown here is derived from an EMBL/GenBank/DDBJ whole genome shotgun (WGS) entry which is preliminary data.</text>
</comment>
<reference evidence="2 3" key="1">
    <citation type="submission" date="2019-03" db="EMBL/GenBank/DDBJ databases">
        <title>Genomic Encyclopedia of Type Strains, Phase IV (KMG-IV): sequencing the most valuable type-strain genomes for metagenomic binning, comparative biology and taxonomic classification.</title>
        <authorList>
            <person name="Goeker M."/>
        </authorList>
    </citation>
    <scope>NUCLEOTIDE SEQUENCE [LARGE SCALE GENOMIC DNA]</scope>
    <source>
        <strain evidence="2 3">JA181</strain>
    </source>
</reference>
<organism evidence="2 3">
    <name type="scientific">Rhodovulum visakhapatnamense</name>
    <dbReference type="NCBI Taxonomy" id="364297"/>
    <lineage>
        <taxon>Bacteria</taxon>
        <taxon>Pseudomonadati</taxon>
        <taxon>Pseudomonadota</taxon>
        <taxon>Alphaproteobacteria</taxon>
        <taxon>Rhodobacterales</taxon>
        <taxon>Paracoccaceae</taxon>
        <taxon>Rhodovulum</taxon>
    </lineage>
</organism>
<evidence type="ECO:0000256" key="1">
    <source>
        <dbReference type="SAM" id="MobiDB-lite"/>
    </source>
</evidence>
<evidence type="ECO:0000313" key="2">
    <source>
        <dbReference type="EMBL" id="TDX26861.1"/>
    </source>
</evidence>
<accession>A0A4R8FW97</accession>
<proteinExistence type="predicted"/>
<dbReference type="EMBL" id="SOEB01000016">
    <property type="protein sequence ID" value="TDX26861.1"/>
    <property type="molecule type" value="Genomic_DNA"/>
</dbReference>
<feature type="region of interest" description="Disordered" evidence="1">
    <location>
        <begin position="42"/>
        <end position="63"/>
    </location>
</feature>
<dbReference type="AlphaFoldDB" id="A0A4R8FW97"/>
<name>A0A4R8FW97_9RHOB</name>
<evidence type="ECO:0008006" key="4">
    <source>
        <dbReference type="Google" id="ProtNLM"/>
    </source>
</evidence>
<gene>
    <name evidence="2" type="ORF">EV657_11640</name>
</gene>
<protein>
    <recommendedName>
        <fullName evidence="4">Integrase-like protein</fullName>
    </recommendedName>
</protein>
<evidence type="ECO:0000313" key="3">
    <source>
        <dbReference type="Proteomes" id="UP000295484"/>
    </source>
</evidence>
<dbReference type="Proteomes" id="UP000295484">
    <property type="component" value="Unassembled WGS sequence"/>
</dbReference>